<evidence type="ECO:0000256" key="17">
    <source>
        <dbReference type="PIRNR" id="PIRNR000641"/>
    </source>
</evidence>
<feature type="signal peptide" evidence="20">
    <location>
        <begin position="1"/>
        <end position="21"/>
    </location>
</feature>
<dbReference type="FunFam" id="3.30.200.20:FF:000059">
    <property type="entry name" value="S-receptor-like serine/threonine-protein kinase"/>
    <property type="match status" value="1"/>
</dbReference>
<feature type="domain" description="Protein kinase" evidence="21">
    <location>
        <begin position="522"/>
        <end position="740"/>
    </location>
</feature>
<keyword evidence="9 17" id="KW-0067">ATP-binding</keyword>
<dbReference type="Pfam" id="PF01453">
    <property type="entry name" value="B_lectin"/>
    <property type="match status" value="1"/>
</dbReference>
<sequence length="740" mass="82941">MASSYFCVIVIFLVSLPFSLAQSNGNIGIDSSLTAGDGQNPWISASGDFAFGFKQLQENEFLLSIWFNRIPEKTVVWHANISTNVILNPVLSRGSKIQVDASAGLILRDPRGVLRWHTDSIVSDASRAFLDNTGNLVLFSRENTILWESFQYPTDTLLPSQELEIGRMLISRRSEPNFSQGRFYIEMEEDGNFITFTKDVPNNRVYDNRYTIAETGIESNPDNPALKVVFDDSALLSVLRRNNQTTDIGLPFVLTNSDYYHRITLNFDGVLTQYYYPRSSSGNANWTVAWSKPDNICHEFIAQLGNSACGYNSICTLNDVKRPGCNCPNGYSLVDPNDEYGNCQPDISQSCEKSDRGSSAEHIFDFHILNNTDWPISDMQAISPSSEAECKNACLNDCLCSVAIFRSLSCWKKRLPLSNGRIDNSLDSKVFLKYRKSDAPSLRPGPQVEASRKGVHDCRTFKLTMSLLLGSSVTINVLLIGTGCLGFYLIYKKMITKNTGGSNSADVNLRCFTFIELDKATNGFKEELGRGAFGVVFKGVIPFGFTLAVKKLDSVAKDTEREFRTEVNVIGQTHHKNLVRLIGFCDEGENRLLVYEYMRNGTLASFLFGDHRPSWSQMQEDSVICMKNVLNQSRTNTGIRGTKGYVAPEWFKNTQISTKVDVFSFGVVLFETITCRRNLNDMEVGGEDEFFVLTDWGWDCYQNTLESIQENASSRPTMRTVSQMLQGIVEVTNPSFSAYT</sequence>
<dbReference type="Gene3D" id="3.30.200.20">
    <property type="entry name" value="Phosphorylase Kinase, domain 1"/>
    <property type="match status" value="1"/>
</dbReference>
<evidence type="ECO:0000256" key="3">
    <source>
        <dbReference type="ARBA" id="ARBA00022536"/>
    </source>
</evidence>
<dbReference type="PROSITE" id="PS50927">
    <property type="entry name" value="BULB_LECTIN"/>
    <property type="match status" value="1"/>
</dbReference>
<keyword evidence="5 19" id="KW-0812">Transmembrane</keyword>
<dbReference type="Pfam" id="PF07714">
    <property type="entry name" value="PK_Tyr_Ser-Thr"/>
    <property type="match status" value="1"/>
</dbReference>
<evidence type="ECO:0000256" key="14">
    <source>
        <dbReference type="ARBA" id="ARBA00023180"/>
    </source>
</evidence>
<evidence type="ECO:0000313" key="24">
    <source>
        <dbReference type="Proteomes" id="UP001454036"/>
    </source>
</evidence>
<dbReference type="SUPFAM" id="SSF51110">
    <property type="entry name" value="alpha-D-mannose-specific plant lectins"/>
    <property type="match status" value="1"/>
</dbReference>
<evidence type="ECO:0000256" key="1">
    <source>
        <dbReference type="ARBA" id="ARBA00004479"/>
    </source>
</evidence>
<dbReference type="InterPro" id="IPR001480">
    <property type="entry name" value="Bulb-type_lectin_dom"/>
</dbReference>
<evidence type="ECO:0000256" key="2">
    <source>
        <dbReference type="ARBA" id="ARBA00022527"/>
    </source>
</evidence>
<dbReference type="InterPro" id="IPR051343">
    <property type="entry name" value="G-type_lectin_kinases/EP1-like"/>
</dbReference>
<dbReference type="Gene3D" id="2.90.10.10">
    <property type="entry name" value="Bulb-type lectin domain"/>
    <property type="match status" value="1"/>
</dbReference>
<evidence type="ECO:0000256" key="4">
    <source>
        <dbReference type="ARBA" id="ARBA00022679"/>
    </source>
</evidence>
<comment type="catalytic activity">
    <reaction evidence="16 17">
        <text>L-seryl-[protein] + ATP = O-phospho-L-seryl-[protein] + ADP + H(+)</text>
        <dbReference type="Rhea" id="RHEA:17989"/>
        <dbReference type="Rhea" id="RHEA-COMP:9863"/>
        <dbReference type="Rhea" id="RHEA-COMP:11604"/>
        <dbReference type="ChEBI" id="CHEBI:15378"/>
        <dbReference type="ChEBI" id="CHEBI:29999"/>
        <dbReference type="ChEBI" id="CHEBI:30616"/>
        <dbReference type="ChEBI" id="CHEBI:83421"/>
        <dbReference type="ChEBI" id="CHEBI:456216"/>
        <dbReference type="EC" id="2.7.11.1"/>
    </reaction>
</comment>
<accession>A0AAV3NW93</accession>
<name>A0AAV3NW93_LITER</name>
<evidence type="ECO:0000259" key="21">
    <source>
        <dbReference type="PROSITE" id="PS50011"/>
    </source>
</evidence>
<keyword evidence="6 20" id="KW-0732">Signal</keyword>
<dbReference type="InterPro" id="IPR000858">
    <property type="entry name" value="S_locus_glycoprot_dom"/>
</dbReference>
<dbReference type="Proteomes" id="UP001454036">
    <property type="component" value="Unassembled WGS sequence"/>
</dbReference>
<dbReference type="EC" id="2.7.11.1" evidence="17"/>
<evidence type="ECO:0000259" key="22">
    <source>
        <dbReference type="PROSITE" id="PS50927"/>
    </source>
</evidence>
<evidence type="ECO:0000256" key="8">
    <source>
        <dbReference type="ARBA" id="ARBA00022777"/>
    </source>
</evidence>
<evidence type="ECO:0000256" key="5">
    <source>
        <dbReference type="ARBA" id="ARBA00022692"/>
    </source>
</evidence>
<dbReference type="PROSITE" id="PS00107">
    <property type="entry name" value="PROTEIN_KINASE_ATP"/>
    <property type="match status" value="1"/>
</dbReference>
<protein>
    <recommendedName>
        <fullName evidence="17">Receptor-like serine/threonine-protein kinase</fullName>
        <ecNumber evidence="17">2.7.11.1</ecNumber>
    </recommendedName>
</protein>
<dbReference type="PIRSF" id="PIRSF000641">
    <property type="entry name" value="SRK"/>
    <property type="match status" value="1"/>
</dbReference>
<dbReference type="InterPro" id="IPR024171">
    <property type="entry name" value="SRK-like_kinase"/>
</dbReference>
<evidence type="ECO:0000256" key="7">
    <source>
        <dbReference type="ARBA" id="ARBA00022741"/>
    </source>
</evidence>
<keyword evidence="10 19" id="KW-1133">Transmembrane helix</keyword>
<reference evidence="23 24" key="1">
    <citation type="submission" date="2024-01" db="EMBL/GenBank/DDBJ databases">
        <title>The complete chloroplast genome sequence of Lithospermum erythrorhizon: insights into the phylogenetic relationship among Boraginaceae species and the maternal lineages of purple gromwells.</title>
        <authorList>
            <person name="Okada T."/>
            <person name="Watanabe K."/>
        </authorList>
    </citation>
    <scope>NUCLEOTIDE SEQUENCE [LARGE SCALE GENOMIC DNA]</scope>
</reference>
<dbReference type="InterPro" id="IPR011009">
    <property type="entry name" value="Kinase-like_dom_sf"/>
</dbReference>
<proteinExistence type="inferred from homology"/>
<dbReference type="GO" id="GO:0005524">
    <property type="term" value="F:ATP binding"/>
    <property type="evidence" value="ECO:0007669"/>
    <property type="project" value="UniProtKB-UniRule"/>
</dbReference>
<dbReference type="GO" id="GO:0016020">
    <property type="term" value="C:membrane"/>
    <property type="evidence" value="ECO:0007669"/>
    <property type="project" value="UniProtKB-SubCell"/>
</dbReference>
<evidence type="ECO:0000256" key="13">
    <source>
        <dbReference type="ARBA" id="ARBA00023170"/>
    </source>
</evidence>
<dbReference type="Pfam" id="PF00954">
    <property type="entry name" value="S_locus_glycop"/>
    <property type="match status" value="1"/>
</dbReference>
<keyword evidence="2 17" id="KW-0723">Serine/threonine-protein kinase</keyword>
<feature type="domain" description="Bulb-type lectin" evidence="22">
    <location>
        <begin position="18"/>
        <end position="151"/>
    </location>
</feature>
<evidence type="ECO:0000256" key="9">
    <source>
        <dbReference type="ARBA" id="ARBA00022840"/>
    </source>
</evidence>
<evidence type="ECO:0000256" key="10">
    <source>
        <dbReference type="ARBA" id="ARBA00022989"/>
    </source>
</evidence>
<dbReference type="InterPro" id="IPR001245">
    <property type="entry name" value="Ser-Thr/Tyr_kinase_cat_dom"/>
</dbReference>
<evidence type="ECO:0000256" key="16">
    <source>
        <dbReference type="ARBA" id="ARBA00048679"/>
    </source>
</evidence>
<feature type="transmembrane region" description="Helical" evidence="19">
    <location>
        <begin position="467"/>
        <end position="491"/>
    </location>
</feature>
<evidence type="ECO:0000256" key="18">
    <source>
        <dbReference type="PROSITE-ProRule" id="PRU10141"/>
    </source>
</evidence>
<evidence type="ECO:0000256" key="19">
    <source>
        <dbReference type="SAM" id="Phobius"/>
    </source>
</evidence>
<keyword evidence="13" id="KW-0675">Receptor</keyword>
<comment type="caution">
    <text evidence="23">The sequence shown here is derived from an EMBL/GenBank/DDBJ whole genome shotgun (WGS) entry which is preliminary data.</text>
</comment>
<dbReference type="PROSITE" id="PS50011">
    <property type="entry name" value="PROTEIN_KINASE_DOM"/>
    <property type="match status" value="1"/>
</dbReference>
<evidence type="ECO:0000256" key="15">
    <source>
        <dbReference type="ARBA" id="ARBA00047899"/>
    </source>
</evidence>
<dbReference type="GO" id="GO:0048544">
    <property type="term" value="P:recognition of pollen"/>
    <property type="evidence" value="ECO:0007669"/>
    <property type="project" value="InterPro"/>
</dbReference>
<dbReference type="FunFam" id="2.90.10.10:FF:000006">
    <property type="entry name" value="Serine/threonine-protein kinase"/>
    <property type="match status" value="1"/>
</dbReference>
<dbReference type="SMART" id="SM00108">
    <property type="entry name" value="B_lectin"/>
    <property type="match status" value="1"/>
</dbReference>
<evidence type="ECO:0000313" key="23">
    <source>
        <dbReference type="EMBL" id="GAA0143509.1"/>
    </source>
</evidence>
<comment type="subcellular location">
    <subcellularLocation>
        <location evidence="1">Membrane</location>
        <topology evidence="1">Single-pass type I membrane protein</topology>
    </subcellularLocation>
</comment>
<keyword evidence="8 17" id="KW-0418">Kinase</keyword>
<keyword evidence="3" id="KW-0245">EGF-like domain</keyword>
<dbReference type="PANTHER" id="PTHR47976">
    <property type="entry name" value="G-TYPE LECTIN S-RECEPTOR-LIKE SERINE/THREONINE-PROTEIN KINASE SD2-5"/>
    <property type="match status" value="1"/>
</dbReference>
<keyword evidence="14" id="KW-0325">Glycoprotein</keyword>
<dbReference type="InterPro" id="IPR000719">
    <property type="entry name" value="Prot_kinase_dom"/>
</dbReference>
<keyword evidence="11 19" id="KW-0472">Membrane</keyword>
<dbReference type="GO" id="GO:0004674">
    <property type="term" value="F:protein serine/threonine kinase activity"/>
    <property type="evidence" value="ECO:0007669"/>
    <property type="project" value="UniProtKB-KW"/>
</dbReference>
<keyword evidence="24" id="KW-1185">Reference proteome</keyword>
<dbReference type="SUPFAM" id="SSF56112">
    <property type="entry name" value="Protein kinase-like (PK-like)"/>
    <property type="match status" value="1"/>
</dbReference>
<comment type="similarity">
    <text evidence="17">Belongs to the protein kinase superfamily. Ser/Thr protein kinase family.</text>
</comment>
<evidence type="ECO:0000256" key="20">
    <source>
        <dbReference type="SAM" id="SignalP"/>
    </source>
</evidence>
<keyword evidence="7 17" id="KW-0547">Nucleotide-binding</keyword>
<keyword evidence="12" id="KW-1015">Disulfide bond</keyword>
<dbReference type="PANTHER" id="PTHR47976:SF119">
    <property type="entry name" value="G-TYPE LECTIN S-RECEPTOR-LIKE SERINE_THREONINE-PROTEIN KINASE RLK1"/>
    <property type="match status" value="1"/>
</dbReference>
<dbReference type="CDD" id="cd01098">
    <property type="entry name" value="PAN_AP_plant"/>
    <property type="match status" value="1"/>
</dbReference>
<dbReference type="AlphaFoldDB" id="A0AAV3NW93"/>
<dbReference type="InterPro" id="IPR017441">
    <property type="entry name" value="Protein_kinase_ATP_BS"/>
</dbReference>
<feature type="binding site" evidence="18">
    <location>
        <position position="557"/>
    </location>
    <ligand>
        <name>ATP</name>
        <dbReference type="ChEBI" id="CHEBI:30616"/>
    </ligand>
</feature>
<keyword evidence="4 17" id="KW-0808">Transferase</keyword>
<dbReference type="Gene3D" id="1.10.510.10">
    <property type="entry name" value="Transferase(Phosphotransferase) domain 1"/>
    <property type="match status" value="1"/>
</dbReference>
<dbReference type="Pfam" id="PF00069">
    <property type="entry name" value="Pkinase"/>
    <property type="match status" value="1"/>
</dbReference>
<dbReference type="EMBL" id="BAABME010000525">
    <property type="protein sequence ID" value="GAA0143509.1"/>
    <property type="molecule type" value="Genomic_DNA"/>
</dbReference>
<dbReference type="InterPro" id="IPR036426">
    <property type="entry name" value="Bulb-type_lectin_dom_sf"/>
</dbReference>
<gene>
    <name evidence="23" type="ORF">LIER_04177</name>
</gene>
<evidence type="ECO:0000256" key="6">
    <source>
        <dbReference type="ARBA" id="ARBA00022729"/>
    </source>
</evidence>
<evidence type="ECO:0000256" key="12">
    <source>
        <dbReference type="ARBA" id="ARBA00023157"/>
    </source>
</evidence>
<comment type="catalytic activity">
    <reaction evidence="15 17">
        <text>L-threonyl-[protein] + ATP = O-phospho-L-threonyl-[protein] + ADP + H(+)</text>
        <dbReference type="Rhea" id="RHEA:46608"/>
        <dbReference type="Rhea" id="RHEA-COMP:11060"/>
        <dbReference type="Rhea" id="RHEA-COMP:11605"/>
        <dbReference type="ChEBI" id="CHEBI:15378"/>
        <dbReference type="ChEBI" id="CHEBI:30013"/>
        <dbReference type="ChEBI" id="CHEBI:30616"/>
        <dbReference type="ChEBI" id="CHEBI:61977"/>
        <dbReference type="ChEBI" id="CHEBI:456216"/>
        <dbReference type="EC" id="2.7.11.1"/>
    </reaction>
</comment>
<evidence type="ECO:0000256" key="11">
    <source>
        <dbReference type="ARBA" id="ARBA00023136"/>
    </source>
</evidence>
<feature type="chain" id="PRO_5043887141" description="Receptor-like serine/threonine-protein kinase" evidence="20">
    <location>
        <begin position="22"/>
        <end position="740"/>
    </location>
</feature>
<organism evidence="23 24">
    <name type="scientific">Lithospermum erythrorhizon</name>
    <name type="common">Purple gromwell</name>
    <name type="synonym">Lithospermum officinale var. erythrorhizon</name>
    <dbReference type="NCBI Taxonomy" id="34254"/>
    <lineage>
        <taxon>Eukaryota</taxon>
        <taxon>Viridiplantae</taxon>
        <taxon>Streptophyta</taxon>
        <taxon>Embryophyta</taxon>
        <taxon>Tracheophyta</taxon>
        <taxon>Spermatophyta</taxon>
        <taxon>Magnoliopsida</taxon>
        <taxon>eudicotyledons</taxon>
        <taxon>Gunneridae</taxon>
        <taxon>Pentapetalae</taxon>
        <taxon>asterids</taxon>
        <taxon>lamiids</taxon>
        <taxon>Boraginales</taxon>
        <taxon>Boraginaceae</taxon>
        <taxon>Boraginoideae</taxon>
        <taxon>Lithospermeae</taxon>
        <taxon>Lithospermum</taxon>
    </lineage>
</organism>